<dbReference type="PANTHER" id="PTHR42202">
    <property type="entry name" value="GTP CYCLOHYDROLASE III"/>
    <property type="match status" value="1"/>
</dbReference>
<organism evidence="4 5">
    <name type="scientific">Halorhabdus utahensis (strain DSM 12940 / JCM 11049 / AX-2)</name>
    <dbReference type="NCBI Taxonomy" id="519442"/>
    <lineage>
        <taxon>Archaea</taxon>
        <taxon>Methanobacteriati</taxon>
        <taxon>Methanobacteriota</taxon>
        <taxon>Stenosarchaea group</taxon>
        <taxon>Halobacteria</taxon>
        <taxon>Halobacteriales</taxon>
        <taxon>Haloarculaceae</taxon>
        <taxon>Halorhabdus</taxon>
    </lineage>
</organism>
<dbReference type="Gene3D" id="3.30.70.1230">
    <property type="entry name" value="Nucleotide cyclase"/>
    <property type="match status" value="1"/>
</dbReference>
<protein>
    <recommendedName>
        <fullName evidence="2 3">GTP cyclohydrolase III</fullName>
        <ecNumber evidence="2 3">3.5.4.29</ecNumber>
    </recommendedName>
</protein>
<dbReference type="RefSeq" id="WP_015789737.1">
    <property type="nucleotide sequence ID" value="NC_013158.1"/>
</dbReference>
<accession>C7NTH6</accession>
<proteinExistence type="inferred from homology"/>
<dbReference type="GO" id="GO:0005525">
    <property type="term" value="F:GTP binding"/>
    <property type="evidence" value="ECO:0007669"/>
    <property type="project" value="UniProtKB-KW"/>
</dbReference>
<dbReference type="Gene3D" id="3.30.70.270">
    <property type="match status" value="1"/>
</dbReference>
<dbReference type="HOGENOM" id="CLU_080076_0_0_2"/>
<sequence>MITDPLVHYPVTTATQVALIQIDDYGPWTVTPEPRREMDLQYLQASLFADFAAFVDGAGGYAFYGRFDNMYAVGNEIDPADFERFQRRVRNRYPVTVSIGVGLAESPVEALGEASERLQAAGSAQDGNRREALVIGDDEPADTGMVTVGHFDVVDVTGSLTDRENAIDVSLAIRRATLELATYLRTEYDSLAHFVGGDNIIAICPDIPPQAFDNAIEHVRVETDIELQVGIGRGPTAQAAGEQAKEALEQCRATGARIHGDGQLPADD</sequence>
<evidence type="ECO:0000256" key="2">
    <source>
        <dbReference type="HAMAP-Rule" id="MF_00608"/>
    </source>
</evidence>
<dbReference type="InterPro" id="IPR029787">
    <property type="entry name" value="Nucleotide_cyclase"/>
</dbReference>
<keyword evidence="5" id="KW-1185">Reference proteome</keyword>
<keyword evidence="2" id="KW-0547">Nucleotide-binding</keyword>
<keyword evidence="1 2" id="KW-0378">Hydrolase</keyword>
<reference evidence="4 5" key="1">
    <citation type="journal article" date="2009" name="Stand. Genomic Sci.">
        <title>Complete genome sequence of Halorhabdus utahensis type strain (AX-2).</title>
        <authorList>
            <person name="Anderson I."/>
            <person name="Tindall B.J."/>
            <person name="Pomrenke H."/>
            <person name="Goker M."/>
            <person name="Lapidus A."/>
            <person name="Nolan M."/>
            <person name="Copeland A."/>
            <person name="Glavina Del Rio T."/>
            <person name="Chen F."/>
            <person name="Tice H."/>
            <person name="Cheng J.F."/>
            <person name="Lucas S."/>
            <person name="Chertkov O."/>
            <person name="Bruce D."/>
            <person name="Brettin T."/>
            <person name="Detter J.C."/>
            <person name="Han C."/>
            <person name="Goodwin L."/>
            <person name="Land M."/>
            <person name="Hauser L."/>
            <person name="Chang Y.J."/>
            <person name="Jeffries C.D."/>
            <person name="Pitluck S."/>
            <person name="Pati A."/>
            <person name="Mavromatis K."/>
            <person name="Ivanova N."/>
            <person name="Ovchinnikova G."/>
            <person name="Chen A."/>
            <person name="Palaniappan K."/>
            <person name="Chain P."/>
            <person name="Rohde M."/>
            <person name="Bristow J."/>
            <person name="Eisen J.A."/>
            <person name="Markowitz V."/>
            <person name="Hugenholtz P."/>
            <person name="Kyrpides N.C."/>
            <person name="Klenk H.P."/>
        </authorList>
    </citation>
    <scope>NUCLEOTIDE SEQUENCE [LARGE SCALE GENOMIC DNA]</scope>
    <source>
        <strain evidence="5">DSM 12940 / JCM 11049 / AX-2</strain>
    </source>
</reference>
<dbReference type="HAMAP" id="MF_00608">
    <property type="entry name" value="GTP_cyclohydro_3"/>
    <property type="match status" value="1"/>
</dbReference>
<name>C7NTH6_HALUD</name>
<comment type="catalytic activity">
    <reaction evidence="2 3">
        <text>GTP + 3 H2O = 2-amino-5-formylamino-6-(5-phospho-D-ribosylamino)pyrimidin-4(3H)-one + 2 phosphate + 2 H(+)</text>
        <dbReference type="Rhea" id="RHEA:22468"/>
        <dbReference type="ChEBI" id="CHEBI:15377"/>
        <dbReference type="ChEBI" id="CHEBI:15378"/>
        <dbReference type="ChEBI" id="CHEBI:37565"/>
        <dbReference type="ChEBI" id="CHEBI:43474"/>
        <dbReference type="ChEBI" id="CHEBI:57258"/>
        <dbReference type="EC" id="3.5.4.29"/>
    </reaction>
</comment>
<dbReference type="EMBL" id="CP001687">
    <property type="protein sequence ID" value="ACV12166.1"/>
    <property type="molecule type" value="Genomic_DNA"/>
</dbReference>
<evidence type="ECO:0000256" key="3">
    <source>
        <dbReference type="PIRNR" id="PIRNR009265"/>
    </source>
</evidence>
<keyword evidence="2" id="KW-0342">GTP-binding</keyword>
<dbReference type="InterPro" id="IPR007839">
    <property type="entry name" value="GTP_CycHdrlase_3"/>
</dbReference>
<dbReference type="STRING" id="519442.Huta_1998"/>
<dbReference type="NCBIfam" id="NF002587">
    <property type="entry name" value="PRK02240.1"/>
    <property type="match status" value="1"/>
</dbReference>
<dbReference type="PIRSF" id="PIRSF009265">
    <property type="entry name" value="GTP_cyclohydro_3"/>
    <property type="match status" value="1"/>
</dbReference>
<dbReference type="KEGG" id="hut:Huta_1998"/>
<dbReference type="PANTHER" id="PTHR42202:SF1">
    <property type="entry name" value="GTP CYCLOHYDROLASE III"/>
    <property type="match status" value="1"/>
</dbReference>
<evidence type="ECO:0000313" key="5">
    <source>
        <dbReference type="Proteomes" id="UP000002071"/>
    </source>
</evidence>
<dbReference type="GO" id="GO:0043740">
    <property type="term" value="F:GTP cyclohydrolase IIa activity"/>
    <property type="evidence" value="ECO:0007669"/>
    <property type="project" value="UniProtKB-UniRule"/>
</dbReference>
<dbReference type="Pfam" id="PF05165">
    <property type="entry name" value="GCH_III"/>
    <property type="match status" value="1"/>
</dbReference>
<dbReference type="GeneID" id="8384292"/>
<dbReference type="Proteomes" id="UP000002071">
    <property type="component" value="Chromosome"/>
</dbReference>
<comment type="similarity">
    <text evidence="2 3">Belongs to the archaeal-type GTP cyclohydrolase family.</text>
</comment>
<dbReference type="OrthoDB" id="25211at2157"/>
<evidence type="ECO:0000313" key="4">
    <source>
        <dbReference type="EMBL" id="ACV12166.1"/>
    </source>
</evidence>
<dbReference type="eggNOG" id="arCOG04202">
    <property type="taxonomic scope" value="Archaea"/>
</dbReference>
<dbReference type="AlphaFoldDB" id="C7NTH6"/>
<dbReference type="EC" id="3.5.4.29" evidence="2 3"/>
<comment type="function">
    <text evidence="2 3">Catalyzes the formation of 2-amino-5-formylamino-6-ribofuranosylamino-4(3H)-pyrimidinone ribonucleotide monophosphate and inorganic phosphate from GTP. Also has an independent pyrophosphate phosphohydrolase activity.</text>
</comment>
<gene>
    <name evidence="2" type="primary">gch3</name>
    <name evidence="4" type="ordered locus">Huta_1998</name>
</gene>
<evidence type="ECO:0000256" key="1">
    <source>
        <dbReference type="ARBA" id="ARBA00022801"/>
    </source>
</evidence>
<dbReference type="InterPro" id="IPR043128">
    <property type="entry name" value="Rev_trsase/Diguanyl_cyclase"/>
</dbReference>